<dbReference type="PROSITE" id="PS51352">
    <property type="entry name" value="THIOREDOXIN_2"/>
    <property type="match status" value="1"/>
</dbReference>
<gene>
    <name evidence="3" type="ORF">FDY95_09250</name>
</gene>
<evidence type="ECO:0000256" key="1">
    <source>
        <dbReference type="SAM" id="SignalP"/>
    </source>
</evidence>
<dbReference type="RefSeq" id="WP_138077010.1">
    <property type="nucleotide sequence ID" value="NZ_VAJM01000003.1"/>
</dbReference>
<dbReference type="CDD" id="cd02966">
    <property type="entry name" value="TlpA_like_family"/>
    <property type="match status" value="1"/>
</dbReference>
<dbReference type="InterPro" id="IPR013740">
    <property type="entry name" value="Redoxin"/>
</dbReference>
<dbReference type="InterPro" id="IPR036249">
    <property type="entry name" value="Thioredoxin-like_sf"/>
</dbReference>
<feature type="chain" id="PRO_5024370053" evidence="1">
    <location>
        <begin position="23"/>
        <end position="276"/>
    </location>
</feature>
<accession>A0A5R8WSQ0</accession>
<evidence type="ECO:0000259" key="2">
    <source>
        <dbReference type="PROSITE" id="PS51352"/>
    </source>
</evidence>
<dbReference type="Proteomes" id="UP000305517">
    <property type="component" value="Unassembled WGS sequence"/>
</dbReference>
<evidence type="ECO:0000313" key="4">
    <source>
        <dbReference type="Proteomes" id="UP000305517"/>
    </source>
</evidence>
<dbReference type="EMBL" id="VAJM01000003">
    <property type="protein sequence ID" value="TLM94192.1"/>
    <property type="molecule type" value="Genomic_DNA"/>
</dbReference>
<dbReference type="InterPro" id="IPR050553">
    <property type="entry name" value="Thioredoxin_ResA/DsbE_sf"/>
</dbReference>
<dbReference type="OrthoDB" id="9815205at2"/>
<dbReference type="Gene3D" id="3.40.30.10">
    <property type="entry name" value="Glutaredoxin"/>
    <property type="match status" value="1"/>
</dbReference>
<sequence length="276" mass="31157">MNYLSLIASGLILWGLNSCGHAADSPAAATAASHTMDKQPVSLHPDRAAILRDFNSWYAYHYRQIHLARHFEGLDTAAQPLERHAFLTRLATGRYVAFQTLTQSGVPYYQLHALTSPNPDIVRTIQQSANTELRHEQMEGKPLPAYAFTDLDGRRYTPETTRGKLLVIKCWFIGCFACVQEFPQLNRLVARYPNRPDVLFVSLAFDQPQALTDFLKKHAFQYAVVPQQRPYMEQQLGVDTYPTHILVDRTGRVAKVTNTIEDLEPTMAELAAATPR</sequence>
<reference evidence="3 4" key="1">
    <citation type="submission" date="2019-05" db="EMBL/GenBank/DDBJ databases">
        <title>Hymenobacter edaphi sp. nov., isolated from abandoned arsenic-contaminated farmland soil.</title>
        <authorList>
            <person name="Nie L."/>
        </authorList>
    </citation>
    <scope>NUCLEOTIDE SEQUENCE [LARGE SCALE GENOMIC DNA]</scope>
    <source>
        <strain evidence="3 4">1-3-3-8</strain>
    </source>
</reference>
<dbReference type="PANTHER" id="PTHR42852">
    <property type="entry name" value="THIOL:DISULFIDE INTERCHANGE PROTEIN DSBE"/>
    <property type="match status" value="1"/>
</dbReference>
<dbReference type="PANTHER" id="PTHR42852:SF17">
    <property type="entry name" value="THIOREDOXIN-LIKE PROTEIN HI_1115"/>
    <property type="match status" value="1"/>
</dbReference>
<protein>
    <submittedName>
        <fullName evidence="3">TlpA family protein disulfide reductase</fullName>
    </submittedName>
</protein>
<keyword evidence="1" id="KW-0732">Signal</keyword>
<dbReference type="Pfam" id="PF08534">
    <property type="entry name" value="Redoxin"/>
    <property type="match status" value="1"/>
</dbReference>
<dbReference type="GO" id="GO:0016491">
    <property type="term" value="F:oxidoreductase activity"/>
    <property type="evidence" value="ECO:0007669"/>
    <property type="project" value="InterPro"/>
</dbReference>
<keyword evidence="4" id="KW-1185">Reference proteome</keyword>
<dbReference type="SUPFAM" id="SSF52833">
    <property type="entry name" value="Thioredoxin-like"/>
    <property type="match status" value="1"/>
</dbReference>
<feature type="domain" description="Thioredoxin" evidence="2">
    <location>
        <begin position="137"/>
        <end position="276"/>
    </location>
</feature>
<dbReference type="AlphaFoldDB" id="A0A5R8WSQ0"/>
<dbReference type="InterPro" id="IPR013766">
    <property type="entry name" value="Thioredoxin_domain"/>
</dbReference>
<proteinExistence type="predicted"/>
<feature type="signal peptide" evidence="1">
    <location>
        <begin position="1"/>
        <end position="22"/>
    </location>
</feature>
<evidence type="ECO:0000313" key="3">
    <source>
        <dbReference type="EMBL" id="TLM94192.1"/>
    </source>
</evidence>
<name>A0A5R8WSQ0_9BACT</name>
<comment type="caution">
    <text evidence="3">The sequence shown here is derived from an EMBL/GenBank/DDBJ whole genome shotgun (WGS) entry which is preliminary data.</text>
</comment>
<organism evidence="3 4">
    <name type="scientific">Hymenobacter jeollabukensis</name>
    <dbReference type="NCBI Taxonomy" id="2025313"/>
    <lineage>
        <taxon>Bacteria</taxon>
        <taxon>Pseudomonadati</taxon>
        <taxon>Bacteroidota</taxon>
        <taxon>Cytophagia</taxon>
        <taxon>Cytophagales</taxon>
        <taxon>Hymenobacteraceae</taxon>
        <taxon>Hymenobacter</taxon>
    </lineage>
</organism>